<comment type="caution">
    <text evidence="2">The sequence shown here is derived from an EMBL/GenBank/DDBJ whole genome shotgun (WGS) entry which is preliminary data.</text>
</comment>
<dbReference type="Proteomes" id="UP000478417">
    <property type="component" value="Unassembled WGS sequence"/>
</dbReference>
<accession>A0A6B2LZQ1</accession>
<reference evidence="2 3" key="1">
    <citation type="submission" date="2020-02" db="EMBL/GenBank/DDBJ databases">
        <title>Albibacoteraceae fam. nov., the first described family within the subdivision 4 Verrucomicrobia.</title>
        <authorList>
            <person name="Xi F."/>
        </authorList>
    </citation>
    <scope>NUCLEOTIDE SEQUENCE [LARGE SCALE GENOMIC DNA]</scope>
    <source>
        <strain evidence="2 3">CK1056</strain>
    </source>
</reference>
<dbReference type="EMBL" id="JAAGNX010000001">
    <property type="protein sequence ID" value="NDV61546.1"/>
    <property type="molecule type" value="Genomic_DNA"/>
</dbReference>
<keyword evidence="1" id="KW-0732">Signal</keyword>
<feature type="chain" id="PRO_5025637290" evidence="1">
    <location>
        <begin position="24"/>
        <end position="440"/>
    </location>
</feature>
<dbReference type="RefSeq" id="WP_163962583.1">
    <property type="nucleotide sequence ID" value="NZ_JAAGNX010000001.1"/>
</dbReference>
<evidence type="ECO:0000313" key="3">
    <source>
        <dbReference type="Proteomes" id="UP000478417"/>
    </source>
</evidence>
<evidence type="ECO:0000256" key="1">
    <source>
        <dbReference type="SAM" id="SignalP"/>
    </source>
</evidence>
<organism evidence="2 3">
    <name type="scientific">Oceanipulchritudo coccoides</name>
    <dbReference type="NCBI Taxonomy" id="2706888"/>
    <lineage>
        <taxon>Bacteria</taxon>
        <taxon>Pseudomonadati</taxon>
        <taxon>Verrucomicrobiota</taxon>
        <taxon>Opitutia</taxon>
        <taxon>Puniceicoccales</taxon>
        <taxon>Oceanipulchritudinaceae</taxon>
        <taxon>Oceanipulchritudo</taxon>
    </lineage>
</organism>
<name>A0A6B2LZQ1_9BACT</name>
<dbReference type="AlphaFoldDB" id="A0A6B2LZQ1"/>
<protein>
    <submittedName>
        <fullName evidence="2">Uncharacterized protein</fullName>
    </submittedName>
</protein>
<keyword evidence="3" id="KW-1185">Reference proteome</keyword>
<gene>
    <name evidence="2" type="ORF">G0Q06_03705</name>
</gene>
<feature type="signal peptide" evidence="1">
    <location>
        <begin position="1"/>
        <end position="23"/>
    </location>
</feature>
<sequence length="440" mass="46765">MKYLPKQILVYTLPLMAALSANAANFIGPDGGLWSDGANWDTGSVPAASEEARHSIAENRSIDIDGDYTIRSLLDGFADGGLTLGGTGTLTVDVASAAETKGLDNATGNAGNFLQVNGNIEVNNSGAGRTIIRNSNSASNVFRFNPGSNLILTTGLTTRGNIGFIEFNGKVSGGPLFIGSNNPTFNEGHDSTELNSVVFFNGGVLKINGGTVLAPAGKFQVNGTNTKLELNGANSVNGAFFSIAGSNDLLVDINSDQEDLGGFVMTTGSLSFDVDPAVTKVNFASSFFREWGTGTVTITGFKENTIRFGVNGAGLTSEQLSAINGGIYSLSPDGYLTEAAFEYWARFEVDAEGWVSLSPWIDENAYVNTAPFIGIENIGWTYMDEAVGVRGRGWIYFYDLEALDISVVDGTDYGYSSTLENWVYLPFDISGETASWLFLF</sequence>
<evidence type="ECO:0000313" key="2">
    <source>
        <dbReference type="EMBL" id="NDV61546.1"/>
    </source>
</evidence>
<proteinExistence type="predicted"/>